<proteinExistence type="predicted"/>
<dbReference type="Proteomes" id="UP001500936">
    <property type="component" value="Unassembled WGS sequence"/>
</dbReference>
<sequence length="508" mass="57322">MRTLILLCCLLYAGLLQAQSTLTEAQKRLAATEVYRSLSSFQTILSSLVGPPRSAQDPVTRRQFEEYLNSYLLPDTRFYNDLLPAVSGSRLLDPKDYYEGIPLRYYRQGIKQFKIHSDKEEIRFSSNIRTTANGYLMEVYTKKTIEGNPEGMGLFMKTIPCRLSVYFTMQGNLAGNFKIGIMDTEPAPATGTFSLLEGNPLEYVTLADIMKEMSKTLSSAIPAGITQQVQVQNLGYGDKGIVTPLAELATITLRDELRRLNPAIQVESPSRSWAQELMAVKGSYQEEGNFLTFTARLFDRNGEAVGKPATARILRKNISAESWQPEPEAVASVTAVNNALKNDEPLPNPKRLGFTLRTDRGDSNLLYAEDDTMRVYVRANRPCYIRLIYRDAENHLLLLQDSERLSEFTTNQWQQIARDKDYIAAGPPFGPEFLIAYAADVPFQKLKTRKVSAGINRDGKEEYYLYIEDNLETVKKRSTDMRLIKTADASVVERTINMTTRAKLNGKK</sequence>
<dbReference type="RefSeq" id="WP_345270989.1">
    <property type="nucleotide sequence ID" value="NZ_BAABHB010000017.1"/>
</dbReference>
<feature type="chain" id="PRO_5046847786" description="DUF4384 domain-containing protein" evidence="1">
    <location>
        <begin position="19"/>
        <end position="508"/>
    </location>
</feature>
<evidence type="ECO:0000313" key="3">
    <source>
        <dbReference type="Proteomes" id="UP001500936"/>
    </source>
</evidence>
<name>A0ABP8KX89_9BACT</name>
<evidence type="ECO:0008006" key="4">
    <source>
        <dbReference type="Google" id="ProtNLM"/>
    </source>
</evidence>
<dbReference type="EMBL" id="BAABHB010000017">
    <property type="protein sequence ID" value="GAA4418528.1"/>
    <property type="molecule type" value="Genomic_DNA"/>
</dbReference>
<reference evidence="3" key="1">
    <citation type="journal article" date="2019" name="Int. J. Syst. Evol. Microbiol.">
        <title>The Global Catalogue of Microorganisms (GCM) 10K type strain sequencing project: providing services to taxonomists for standard genome sequencing and annotation.</title>
        <authorList>
            <consortium name="The Broad Institute Genomics Platform"/>
            <consortium name="The Broad Institute Genome Sequencing Center for Infectious Disease"/>
            <person name="Wu L."/>
            <person name="Ma J."/>
        </authorList>
    </citation>
    <scope>NUCLEOTIDE SEQUENCE [LARGE SCALE GENOMIC DNA]</scope>
    <source>
        <strain evidence="3">JCM 17925</strain>
    </source>
</reference>
<protein>
    <recommendedName>
        <fullName evidence="4">DUF4384 domain-containing protein</fullName>
    </recommendedName>
</protein>
<organism evidence="2 3">
    <name type="scientific">Nibrella viscosa</name>
    <dbReference type="NCBI Taxonomy" id="1084524"/>
    <lineage>
        <taxon>Bacteria</taxon>
        <taxon>Pseudomonadati</taxon>
        <taxon>Bacteroidota</taxon>
        <taxon>Cytophagia</taxon>
        <taxon>Cytophagales</taxon>
        <taxon>Spirosomataceae</taxon>
        <taxon>Nibrella</taxon>
    </lineage>
</organism>
<gene>
    <name evidence="2" type="ORF">GCM10023187_52030</name>
</gene>
<accession>A0ABP8KX89</accession>
<comment type="caution">
    <text evidence="2">The sequence shown here is derived from an EMBL/GenBank/DDBJ whole genome shotgun (WGS) entry which is preliminary data.</text>
</comment>
<evidence type="ECO:0000256" key="1">
    <source>
        <dbReference type="SAM" id="SignalP"/>
    </source>
</evidence>
<evidence type="ECO:0000313" key="2">
    <source>
        <dbReference type="EMBL" id="GAA4418528.1"/>
    </source>
</evidence>
<keyword evidence="1" id="KW-0732">Signal</keyword>
<feature type="signal peptide" evidence="1">
    <location>
        <begin position="1"/>
        <end position="18"/>
    </location>
</feature>
<keyword evidence="3" id="KW-1185">Reference proteome</keyword>